<dbReference type="EMBL" id="MU275910">
    <property type="protein sequence ID" value="KAI0047168.1"/>
    <property type="molecule type" value="Genomic_DNA"/>
</dbReference>
<accession>A0ACB8RUG3</accession>
<evidence type="ECO:0000313" key="1">
    <source>
        <dbReference type="EMBL" id="KAI0047168.1"/>
    </source>
</evidence>
<organism evidence="1 2">
    <name type="scientific">Auriscalpium vulgare</name>
    <dbReference type="NCBI Taxonomy" id="40419"/>
    <lineage>
        <taxon>Eukaryota</taxon>
        <taxon>Fungi</taxon>
        <taxon>Dikarya</taxon>
        <taxon>Basidiomycota</taxon>
        <taxon>Agaricomycotina</taxon>
        <taxon>Agaricomycetes</taxon>
        <taxon>Russulales</taxon>
        <taxon>Auriscalpiaceae</taxon>
        <taxon>Auriscalpium</taxon>
    </lineage>
</organism>
<reference evidence="1" key="1">
    <citation type="submission" date="2021-02" db="EMBL/GenBank/DDBJ databases">
        <authorList>
            <consortium name="DOE Joint Genome Institute"/>
            <person name="Ahrendt S."/>
            <person name="Looney B.P."/>
            <person name="Miyauchi S."/>
            <person name="Morin E."/>
            <person name="Drula E."/>
            <person name="Courty P.E."/>
            <person name="Chicoki N."/>
            <person name="Fauchery L."/>
            <person name="Kohler A."/>
            <person name="Kuo A."/>
            <person name="Labutti K."/>
            <person name="Pangilinan J."/>
            <person name="Lipzen A."/>
            <person name="Riley R."/>
            <person name="Andreopoulos W."/>
            <person name="He G."/>
            <person name="Johnson J."/>
            <person name="Barry K.W."/>
            <person name="Grigoriev I.V."/>
            <person name="Nagy L."/>
            <person name="Hibbett D."/>
            <person name="Henrissat B."/>
            <person name="Matheny P.B."/>
            <person name="Labbe J."/>
            <person name="Martin F."/>
        </authorList>
    </citation>
    <scope>NUCLEOTIDE SEQUENCE</scope>
    <source>
        <strain evidence="1">FP105234-sp</strain>
    </source>
</reference>
<sequence length="323" mass="35617">SHLSLDTALIIARTPYAILDANDRIIAVLLGRPKEHEDESRTLPEHRWTATTSRVAVLFEDLRRKGLESGALTDAHLAHRRGKYAALSFGNSYGGGATVPGELCQTEEQALLVAILRASTDLQRVAGFQSDGLASYVPKGYEHMVEGLNSLYERYPSMRPNFRTSAYPAATANLGPDTTTLPHKDDGNYPSLACAITALGGFDHKRGGHIVLTDLKLKIEFPSGSTILLSSAGLEHGNLPIQPGESRYSFTQYCPGGLLRWVRHGFRPAGGLTKAQRLALDGPAGEGWRRQLTRLSKYDELLEDRKWLIEREDERRRSRTVAS</sequence>
<reference evidence="1" key="2">
    <citation type="journal article" date="2022" name="New Phytol.">
        <title>Evolutionary transition to the ectomycorrhizal habit in the genomes of a hyperdiverse lineage of mushroom-forming fungi.</title>
        <authorList>
            <person name="Looney B."/>
            <person name="Miyauchi S."/>
            <person name="Morin E."/>
            <person name="Drula E."/>
            <person name="Courty P.E."/>
            <person name="Kohler A."/>
            <person name="Kuo A."/>
            <person name="LaButti K."/>
            <person name="Pangilinan J."/>
            <person name="Lipzen A."/>
            <person name="Riley R."/>
            <person name="Andreopoulos W."/>
            <person name="He G."/>
            <person name="Johnson J."/>
            <person name="Nolan M."/>
            <person name="Tritt A."/>
            <person name="Barry K.W."/>
            <person name="Grigoriev I.V."/>
            <person name="Nagy L.G."/>
            <person name="Hibbett D."/>
            <person name="Henrissat B."/>
            <person name="Matheny P.B."/>
            <person name="Labbe J."/>
            <person name="Martin F.M."/>
        </authorList>
    </citation>
    <scope>NUCLEOTIDE SEQUENCE</scope>
    <source>
        <strain evidence="1">FP105234-sp</strain>
    </source>
</reference>
<protein>
    <submittedName>
        <fullName evidence="1">Uncharacterized protein</fullName>
    </submittedName>
</protein>
<evidence type="ECO:0000313" key="2">
    <source>
        <dbReference type="Proteomes" id="UP000814033"/>
    </source>
</evidence>
<gene>
    <name evidence="1" type="ORF">FA95DRAFT_1492950</name>
</gene>
<keyword evidence="2" id="KW-1185">Reference proteome</keyword>
<proteinExistence type="predicted"/>
<dbReference type="Proteomes" id="UP000814033">
    <property type="component" value="Unassembled WGS sequence"/>
</dbReference>
<feature type="non-terminal residue" evidence="1">
    <location>
        <position position="1"/>
    </location>
</feature>
<name>A0ACB8RUG3_9AGAM</name>
<comment type="caution">
    <text evidence="1">The sequence shown here is derived from an EMBL/GenBank/DDBJ whole genome shotgun (WGS) entry which is preliminary data.</text>
</comment>